<dbReference type="VEuPathDB" id="FungiDB:MELLADRAFT_77557"/>
<proteinExistence type="predicted"/>
<dbReference type="HOGENOM" id="CLU_1190385_0_0_1"/>
<feature type="region of interest" description="Disordered" evidence="1">
    <location>
        <begin position="136"/>
        <end position="155"/>
    </location>
</feature>
<dbReference type="EMBL" id="GL883103">
    <property type="protein sequence ID" value="EGG07702.1"/>
    <property type="molecule type" value="Genomic_DNA"/>
</dbReference>
<sequence>MQSSISIARATATLPRSWIKNITKGSSNISEARLTKRQEGANKINLILQKYLQRGIEPSTELLDSLDPTNLSFEGTISASSSCAGSLSGAMILEPTPPMPSSPKQPKRKPKKNQIDSERCKLIRKQTKRQSILPSFFEPNQPIPEVPKRQPKLPSSTTIPTKLTVEALSAHNHPVNVFLNPTYEKPKIRKSISFQTLPIIRIIKPIPECLDDHSNPSSRDPFYYDQVLKKIDFFEEQEKINKKIKLEEEKENRDRSGSQGSVGSGSVTAWFAEQYQD</sequence>
<dbReference type="KEGG" id="mlr:MELLADRAFT_77557"/>
<dbReference type="AlphaFoldDB" id="F4RJ70"/>
<keyword evidence="3" id="KW-1185">Reference proteome</keyword>
<feature type="compositionally biased region" description="Basic and acidic residues" evidence="1">
    <location>
        <begin position="243"/>
        <end position="256"/>
    </location>
</feature>
<organism evidence="3">
    <name type="scientific">Melampsora larici-populina (strain 98AG31 / pathotype 3-4-7)</name>
    <name type="common">Poplar leaf rust fungus</name>
    <dbReference type="NCBI Taxonomy" id="747676"/>
    <lineage>
        <taxon>Eukaryota</taxon>
        <taxon>Fungi</taxon>
        <taxon>Dikarya</taxon>
        <taxon>Basidiomycota</taxon>
        <taxon>Pucciniomycotina</taxon>
        <taxon>Pucciniomycetes</taxon>
        <taxon>Pucciniales</taxon>
        <taxon>Melampsoraceae</taxon>
        <taxon>Melampsora</taxon>
    </lineage>
</organism>
<dbReference type="OrthoDB" id="2506158at2759"/>
<dbReference type="InParanoid" id="F4RJ70"/>
<protein>
    <submittedName>
        <fullName evidence="2">Uncharacterized protein</fullName>
    </submittedName>
</protein>
<evidence type="ECO:0000313" key="3">
    <source>
        <dbReference type="Proteomes" id="UP000001072"/>
    </source>
</evidence>
<dbReference type="GeneID" id="18932957"/>
<evidence type="ECO:0000256" key="1">
    <source>
        <dbReference type="SAM" id="MobiDB-lite"/>
    </source>
</evidence>
<name>F4RJ70_MELLP</name>
<feature type="region of interest" description="Disordered" evidence="1">
    <location>
        <begin position="88"/>
        <end position="117"/>
    </location>
</feature>
<evidence type="ECO:0000313" key="2">
    <source>
        <dbReference type="EMBL" id="EGG07702.1"/>
    </source>
</evidence>
<dbReference type="RefSeq" id="XP_007409034.1">
    <property type="nucleotide sequence ID" value="XM_007408972.1"/>
</dbReference>
<dbReference type="Proteomes" id="UP000001072">
    <property type="component" value="Unassembled WGS sequence"/>
</dbReference>
<gene>
    <name evidence="2" type="ORF">MELLADRAFT_77557</name>
</gene>
<reference evidence="3" key="1">
    <citation type="journal article" date="2011" name="Proc. Natl. Acad. Sci. U.S.A.">
        <title>Obligate biotrophy features unraveled by the genomic analysis of rust fungi.</title>
        <authorList>
            <person name="Duplessis S."/>
            <person name="Cuomo C.A."/>
            <person name="Lin Y.-C."/>
            <person name="Aerts A."/>
            <person name="Tisserant E."/>
            <person name="Veneault-Fourrey C."/>
            <person name="Joly D.L."/>
            <person name="Hacquard S."/>
            <person name="Amselem J."/>
            <person name="Cantarel B.L."/>
            <person name="Chiu R."/>
            <person name="Coutinho P.M."/>
            <person name="Feau N."/>
            <person name="Field M."/>
            <person name="Frey P."/>
            <person name="Gelhaye E."/>
            <person name="Goldberg J."/>
            <person name="Grabherr M.G."/>
            <person name="Kodira C.D."/>
            <person name="Kohler A."/>
            <person name="Kuees U."/>
            <person name="Lindquist E.A."/>
            <person name="Lucas S.M."/>
            <person name="Mago R."/>
            <person name="Mauceli E."/>
            <person name="Morin E."/>
            <person name="Murat C."/>
            <person name="Pangilinan J.L."/>
            <person name="Park R."/>
            <person name="Pearson M."/>
            <person name="Quesneville H."/>
            <person name="Rouhier N."/>
            <person name="Sakthikumar S."/>
            <person name="Salamov A.A."/>
            <person name="Schmutz J."/>
            <person name="Selles B."/>
            <person name="Shapiro H."/>
            <person name="Tanguay P."/>
            <person name="Tuskan G.A."/>
            <person name="Henrissat B."/>
            <person name="Van de Peer Y."/>
            <person name="Rouze P."/>
            <person name="Ellis J.G."/>
            <person name="Dodds P.N."/>
            <person name="Schein J.E."/>
            <person name="Zhong S."/>
            <person name="Hamelin R.C."/>
            <person name="Grigoriev I.V."/>
            <person name="Szabo L.J."/>
            <person name="Martin F."/>
        </authorList>
    </citation>
    <scope>NUCLEOTIDE SEQUENCE [LARGE SCALE GENOMIC DNA]</scope>
    <source>
        <strain evidence="3">98AG31 / pathotype 3-4-7</strain>
    </source>
</reference>
<feature type="region of interest" description="Disordered" evidence="1">
    <location>
        <begin position="243"/>
        <end position="265"/>
    </location>
</feature>
<accession>F4RJ70</accession>